<dbReference type="Proteomes" id="UP000266327">
    <property type="component" value="Unassembled WGS sequence"/>
</dbReference>
<keyword evidence="2" id="KW-0472">Membrane</keyword>
<keyword evidence="2" id="KW-0812">Transmembrane</keyword>
<feature type="region of interest" description="Disordered" evidence="1">
    <location>
        <begin position="68"/>
        <end position="88"/>
    </location>
</feature>
<evidence type="ECO:0000313" key="4">
    <source>
        <dbReference type="EMBL" id="RJG02642.1"/>
    </source>
</evidence>
<feature type="transmembrane region" description="Helical" evidence="2">
    <location>
        <begin position="36"/>
        <end position="57"/>
    </location>
</feature>
<feature type="compositionally biased region" description="Polar residues" evidence="1">
    <location>
        <begin position="74"/>
        <end position="87"/>
    </location>
</feature>
<keyword evidence="2" id="KW-1133">Transmembrane helix</keyword>
<organism evidence="4 5">
    <name type="scientific">Noviherbaspirillum sedimenti</name>
    <dbReference type="NCBI Taxonomy" id="2320865"/>
    <lineage>
        <taxon>Bacteria</taxon>
        <taxon>Pseudomonadati</taxon>
        <taxon>Pseudomonadota</taxon>
        <taxon>Betaproteobacteria</taxon>
        <taxon>Burkholderiales</taxon>
        <taxon>Oxalobacteraceae</taxon>
        <taxon>Noviherbaspirillum</taxon>
    </lineage>
</organism>
<gene>
    <name evidence="4" type="ORF">D3878_14535</name>
</gene>
<accession>A0A3A3G7W2</accession>
<evidence type="ECO:0000313" key="5">
    <source>
        <dbReference type="Proteomes" id="UP000266327"/>
    </source>
</evidence>
<dbReference type="EMBL" id="QYUQ01000002">
    <property type="protein sequence ID" value="RJG02642.1"/>
    <property type="molecule type" value="Genomic_DNA"/>
</dbReference>
<evidence type="ECO:0000256" key="2">
    <source>
        <dbReference type="SAM" id="Phobius"/>
    </source>
</evidence>
<dbReference type="InterPro" id="IPR018649">
    <property type="entry name" value="SHOCT"/>
</dbReference>
<feature type="domain" description="SHOCT" evidence="3">
    <location>
        <begin position="93"/>
        <end position="120"/>
    </location>
</feature>
<comment type="caution">
    <text evidence="4">The sequence shown here is derived from an EMBL/GenBank/DDBJ whole genome shotgun (WGS) entry which is preliminary data.</text>
</comment>
<evidence type="ECO:0000256" key="1">
    <source>
        <dbReference type="SAM" id="MobiDB-lite"/>
    </source>
</evidence>
<reference evidence="5" key="1">
    <citation type="submission" date="2018-09" db="EMBL/GenBank/DDBJ databases">
        <authorList>
            <person name="Zhu H."/>
        </authorList>
    </citation>
    <scope>NUCLEOTIDE SEQUENCE [LARGE SCALE GENOMIC DNA]</scope>
    <source>
        <strain evidence="5">K1S02-23</strain>
    </source>
</reference>
<proteinExistence type="predicted"/>
<dbReference type="AlphaFoldDB" id="A0A3A3G7W2"/>
<name>A0A3A3G7W2_9BURK</name>
<feature type="transmembrane region" description="Helical" evidence="2">
    <location>
        <begin position="12"/>
        <end position="30"/>
    </location>
</feature>
<dbReference type="OrthoDB" id="2307739at2"/>
<sequence length="122" mass="13641">MYETGGGIRIGMAIFCAICIAPFAYVILSLGGHGTVFSGLFKLALALLQLYFLYRLICWISSKLKRSDPAPQYTEANPEQSPQSPGNPVSRIEAIEKLVAFKERGLLTQEEFEKEKRKILEN</sequence>
<evidence type="ECO:0000259" key="3">
    <source>
        <dbReference type="Pfam" id="PF09851"/>
    </source>
</evidence>
<keyword evidence="5" id="KW-1185">Reference proteome</keyword>
<dbReference type="Pfam" id="PF09851">
    <property type="entry name" value="SHOCT"/>
    <property type="match status" value="1"/>
</dbReference>
<protein>
    <submittedName>
        <fullName evidence="4">SHOCT domain-containing protein</fullName>
    </submittedName>
</protein>
<dbReference type="RefSeq" id="WP_119786145.1">
    <property type="nucleotide sequence ID" value="NZ_QYUQ01000002.1"/>
</dbReference>